<dbReference type="InterPro" id="IPR010656">
    <property type="entry name" value="DctM"/>
</dbReference>
<gene>
    <name evidence="11" type="primary">dctM</name>
    <name evidence="11" type="ORF">SAMEA1982600_04537</name>
</gene>
<protein>
    <submittedName>
        <fullName evidence="11">TRAP-type mannitol/chloroaromatic compound transport system, large permease</fullName>
    </submittedName>
</protein>
<feature type="transmembrane region" description="Helical" evidence="9">
    <location>
        <begin position="464"/>
        <end position="482"/>
    </location>
</feature>
<feature type="transmembrane region" description="Helical" evidence="9">
    <location>
        <begin position="431"/>
        <end position="452"/>
    </location>
</feature>
<evidence type="ECO:0000256" key="3">
    <source>
        <dbReference type="ARBA" id="ARBA00022519"/>
    </source>
</evidence>
<dbReference type="GO" id="GO:0005886">
    <property type="term" value="C:plasma membrane"/>
    <property type="evidence" value="ECO:0007669"/>
    <property type="project" value="UniProtKB-SubCell"/>
</dbReference>
<feature type="transmembrane region" description="Helical" evidence="9">
    <location>
        <begin position="133"/>
        <end position="165"/>
    </location>
</feature>
<feature type="region of interest" description="Disordered" evidence="8">
    <location>
        <begin position="336"/>
        <end position="407"/>
    </location>
</feature>
<feature type="transmembrane region" description="Helical" evidence="9">
    <location>
        <begin position="525"/>
        <end position="545"/>
    </location>
</feature>
<organism evidence="11 12">
    <name type="scientific">Bordetella ansorpii</name>
    <dbReference type="NCBI Taxonomy" id="288768"/>
    <lineage>
        <taxon>Bacteria</taxon>
        <taxon>Pseudomonadati</taxon>
        <taxon>Pseudomonadota</taxon>
        <taxon>Betaproteobacteria</taxon>
        <taxon>Burkholderiales</taxon>
        <taxon>Alcaligenaceae</taxon>
        <taxon>Bordetella</taxon>
    </lineage>
</organism>
<evidence type="ECO:0000256" key="1">
    <source>
        <dbReference type="ARBA" id="ARBA00004429"/>
    </source>
</evidence>
<keyword evidence="7" id="KW-0813">Transport</keyword>
<dbReference type="RefSeq" id="WP_066419608.1">
    <property type="nucleotide sequence ID" value="NZ_FKBS01000029.1"/>
</dbReference>
<feature type="domain" description="TRAP C4-dicarboxylate transport system permease DctM subunit" evidence="10">
    <location>
        <begin position="465"/>
        <end position="665"/>
    </location>
</feature>
<dbReference type="PANTHER" id="PTHR33362:SF7">
    <property type="entry name" value="SLL1103 PROTEIN"/>
    <property type="match status" value="1"/>
</dbReference>
<feature type="transmembrane region" description="Helical" evidence="9">
    <location>
        <begin position="214"/>
        <end position="237"/>
    </location>
</feature>
<feature type="transmembrane region" description="Helical" evidence="9">
    <location>
        <begin position="582"/>
        <end position="599"/>
    </location>
</feature>
<feature type="transmembrane region" description="Helical" evidence="9">
    <location>
        <begin position="177"/>
        <end position="202"/>
    </location>
</feature>
<feature type="transmembrane region" description="Helical" evidence="9">
    <location>
        <begin position="551"/>
        <end position="575"/>
    </location>
</feature>
<comment type="function">
    <text evidence="7">Part of the tripartite ATP-independent periplasmic (TRAP) transport system.</text>
</comment>
<reference evidence="11 12" key="1">
    <citation type="submission" date="2016-03" db="EMBL/GenBank/DDBJ databases">
        <authorList>
            <consortium name="Pathogen Informatics"/>
        </authorList>
    </citation>
    <scope>NUCLEOTIDE SEQUENCE [LARGE SCALE GENOMIC DNA]</scope>
    <source>
        <strain evidence="11 12">NCTC13364</strain>
    </source>
</reference>
<evidence type="ECO:0000256" key="5">
    <source>
        <dbReference type="ARBA" id="ARBA00022989"/>
    </source>
</evidence>
<evidence type="ECO:0000256" key="6">
    <source>
        <dbReference type="ARBA" id="ARBA00023136"/>
    </source>
</evidence>
<evidence type="ECO:0000256" key="7">
    <source>
        <dbReference type="RuleBase" id="RU369079"/>
    </source>
</evidence>
<keyword evidence="6 9" id="KW-0472">Membrane</keyword>
<keyword evidence="2" id="KW-1003">Cell membrane</keyword>
<feature type="transmembrane region" description="Helical" evidence="9">
    <location>
        <begin position="7"/>
        <end position="25"/>
    </location>
</feature>
<feature type="domain" description="TRAP C4-dicarboxylate transport system permease DctM subunit" evidence="10">
    <location>
        <begin position="41"/>
        <end position="245"/>
    </location>
</feature>
<evidence type="ECO:0000256" key="8">
    <source>
        <dbReference type="SAM" id="MobiDB-lite"/>
    </source>
</evidence>
<dbReference type="GO" id="GO:0022857">
    <property type="term" value="F:transmembrane transporter activity"/>
    <property type="evidence" value="ECO:0007669"/>
    <property type="project" value="UniProtKB-UniRule"/>
</dbReference>
<evidence type="ECO:0000256" key="2">
    <source>
        <dbReference type="ARBA" id="ARBA00022475"/>
    </source>
</evidence>
<dbReference type="InterPro" id="IPR004681">
    <property type="entry name" value="TRAP_DctM"/>
</dbReference>
<dbReference type="AlphaFoldDB" id="A0A157R9P9"/>
<evidence type="ECO:0000256" key="4">
    <source>
        <dbReference type="ARBA" id="ARBA00022692"/>
    </source>
</evidence>
<comment type="subcellular location">
    <subcellularLocation>
        <location evidence="1 7">Cell inner membrane</location>
        <topology evidence="1 7">Multi-pass membrane protein</topology>
    </subcellularLocation>
</comment>
<dbReference type="Pfam" id="PF06808">
    <property type="entry name" value="DctM"/>
    <property type="match status" value="2"/>
</dbReference>
<evidence type="ECO:0000256" key="9">
    <source>
        <dbReference type="SAM" id="Phobius"/>
    </source>
</evidence>
<evidence type="ECO:0000259" key="10">
    <source>
        <dbReference type="Pfam" id="PF06808"/>
    </source>
</evidence>
<feature type="transmembrane region" description="Helical" evidence="9">
    <location>
        <begin position="37"/>
        <end position="70"/>
    </location>
</feature>
<dbReference type="OrthoDB" id="9796052at2"/>
<feature type="transmembrane region" description="Helical" evidence="9">
    <location>
        <begin position="293"/>
        <end position="314"/>
    </location>
</feature>
<keyword evidence="3 7" id="KW-0997">Cell inner membrane</keyword>
<proteinExistence type="predicted"/>
<sequence length="675" mass="71292">MKINKALWFGLSCIGLVLLMIAFLTPWGNLETGHIGLLMLALIVVAIMLGFPTAFTLMGMGVLFTFFAYFMQSGDGGRSLGQTLDLMVQRTYATMTNDSLISIPLFVFMGYLVERANLIEKLFRSMHLALARVPGALAVATLATCAIFATATGIVGAVVTLMGLLAMPAMMKAGYSVRLTAGAITAGGCLGILLPPSVMLIVYGATTGTSVVQLYAGALFPGLMLAALYMLYVIIVAKLRPDMAPPLPMSERGVPLPPQSEALARGPHRYAVPGMLSALFSARRPREVGGGYVARNLLTAMLPLLVIALLAWSVHRMVTTPAETYDIPDELRLGASQFDSGLGEPPTDGGLAEPPTEGGLQEPPAEGSLQEPPSADGAAALSEPPGAPQTGGVSEPPGAQAATPASASASAAANAASEAADNERPSAPRGFWIFLGVCVAILAAFYGVLTWARLEIFKMLMGSFFPLAVMIAAVLGSIAFGLATPSEAAAMGAMGGALLALAYRRLTLPVLRESVFLTAKTSAMVCWLFVGSSIFSAAFALLGGQSLIEQWVLSLGLTPIQFLLLAQVIIFLLGWPLEWTEIIVIFMPIFVPLLNAFGIDPLFFGLLVALNLQTAFLSPPVAMSAFYLKGVSPPHVTLNQIFLGMMPFMGIQVVAIFLLYMFPGIGMWLPTVLYR</sequence>
<dbReference type="Proteomes" id="UP000077037">
    <property type="component" value="Unassembled WGS sequence"/>
</dbReference>
<name>A0A157R9P9_9BORD</name>
<accession>A0A157R9P9</accession>
<keyword evidence="5 9" id="KW-1133">Transmembrane helix</keyword>
<dbReference type="PANTHER" id="PTHR33362">
    <property type="entry name" value="SIALIC ACID TRAP TRANSPORTER PERMEASE PROTEIN SIAT-RELATED"/>
    <property type="match status" value="1"/>
</dbReference>
<feature type="transmembrane region" description="Helical" evidence="9">
    <location>
        <begin position="91"/>
        <end position="113"/>
    </location>
</feature>
<keyword evidence="4 9" id="KW-0812">Transmembrane</keyword>
<feature type="transmembrane region" description="Helical" evidence="9">
    <location>
        <begin position="640"/>
        <end position="662"/>
    </location>
</feature>
<evidence type="ECO:0000313" key="12">
    <source>
        <dbReference type="Proteomes" id="UP000077037"/>
    </source>
</evidence>
<evidence type="ECO:0000313" key="11">
    <source>
        <dbReference type="EMBL" id="SAI54763.1"/>
    </source>
</evidence>
<dbReference type="EMBL" id="FKBS01000029">
    <property type="protein sequence ID" value="SAI54763.1"/>
    <property type="molecule type" value="Genomic_DNA"/>
</dbReference>
<feature type="transmembrane region" description="Helical" evidence="9">
    <location>
        <begin position="605"/>
        <end position="628"/>
    </location>
</feature>